<dbReference type="GO" id="GO:0004139">
    <property type="term" value="F:deoxyribose-phosphate aldolase activity"/>
    <property type="evidence" value="ECO:0007669"/>
    <property type="project" value="UniProtKB-UniRule"/>
</dbReference>
<dbReference type="NCBIfam" id="TIGR00126">
    <property type="entry name" value="deoC"/>
    <property type="match status" value="1"/>
</dbReference>
<dbReference type="AlphaFoldDB" id="A0A4R3TBM8"/>
<dbReference type="CDD" id="cd00959">
    <property type="entry name" value="DeoC"/>
    <property type="match status" value="1"/>
</dbReference>
<dbReference type="InterPro" id="IPR011343">
    <property type="entry name" value="DeoC"/>
</dbReference>
<keyword evidence="4 7" id="KW-0704">Schiff base</keyword>
<dbReference type="GO" id="GO:0016052">
    <property type="term" value="P:carbohydrate catabolic process"/>
    <property type="evidence" value="ECO:0007669"/>
    <property type="project" value="TreeGrafter"/>
</dbReference>
<dbReference type="PIRSF" id="PIRSF001357">
    <property type="entry name" value="DeoC"/>
    <property type="match status" value="1"/>
</dbReference>
<dbReference type="InterPro" id="IPR028581">
    <property type="entry name" value="DeoC_typeI"/>
</dbReference>
<dbReference type="Proteomes" id="UP000295773">
    <property type="component" value="Unassembled WGS sequence"/>
</dbReference>
<evidence type="ECO:0000256" key="4">
    <source>
        <dbReference type="ARBA" id="ARBA00023270"/>
    </source>
</evidence>
<comment type="function">
    <text evidence="6 7">Catalyzes a reversible aldol reaction between acetaldehyde and D-glyceraldehyde 3-phosphate to generate 2-deoxy-D-ribose 5-phosphate.</text>
</comment>
<keyword evidence="9" id="KW-1185">Reference proteome</keyword>
<organism evidence="8 9">
    <name type="scientific">Longicatena caecimuris</name>
    <dbReference type="NCBI Taxonomy" id="1796635"/>
    <lineage>
        <taxon>Bacteria</taxon>
        <taxon>Bacillati</taxon>
        <taxon>Bacillota</taxon>
        <taxon>Erysipelotrichia</taxon>
        <taxon>Erysipelotrichales</taxon>
        <taxon>Erysipelotrichaceae</taxon>
        <taxon>Longicatena</taxon>
    </lineage>
</organism>
<dbReference type="InterPro" id="IPR013785">
    <property type="entry name" value="Aldolase_TIM"/>
</dbReference>
<comment type="pathway">
    <text evidence="7">Carbohydrate degradation; 2-deoxy-D-ribose 1-phosphate degradation; D-glyceraldehyde 3-phosphate and acetaldehyde from 2-deoxy-alpha-D-ribose 1-phosphate: step 2/2.</text>
</comment>
<feature type="active site" description="Proton donor/acceptor" evidence="7">
    <location>
        <position position="180"/>
    </location>
</feature>
<keyword evidence="2 7" id="KW-0963">Cytoplasm</keyword>
<keyword evidence="3 7" id="KW-0456">Lyase</keyword>
<dbReference type="EC" id="4.1.2.4" evidence="7"/>
<gene>
    <name evidence="7" type="primary">deoC</name>
    <name evidence="8" type="ORF">EDD61_11480</name>
</gene>
<feature type="active site" description="Proton donor/acceptor" evidence="7">
    <location>
        <position position="89"/>
    </location>
</feature>
<comment type="subcellular location">
    <subcellularLocation>
        <location evidence="7">Cytoplasm</location>
    </subcellularLocation>
</comment>
<accession>A0A4R3TBM8</accession>
<evidence type="ECO:0000256" key="3">
    <source>
        <dbReference type="ARBA" id="ARBA00023239"/>
    </source>
</evidence>
<dbReference type="GO" id="GO:0006018">
    <property type="term" value="P:2-deoxyribose 1-phosphate catabolic process"/>
    <property type="evidence" value="ECO:0007669"/>
    <property type="project" value="UniProtKB-UniRule"/>
</dbReference>
<dbReference type="GO" id="GO:0005737">
    <property type="term" value="C:cytoplasm"/>
    <property type="evidence" value="ECO:0007669"/>
    <property type="project" value="UniProtKB-SubCell"/>
</dbReference>
<dbReference type="FunFam" id="3.20.20.70:FF:000044">
    <property type="entry name" value="Deoxyribose-phosphate aldolase"/>
    <property type="match status" value="1"/>
</dbReference>
<sequence>MKMNKYIDHTLLKADATQDKIQVLCEEAKKYDFASVCVNTYWVAYCAKLLNDSDVKVCTVVGFPLGAMSTKAKAFETSNAVADGAEEIDMVMNIGEMKAHHYDAVRDDVAAVVKAADGHCVKVILETCLLSEEEIVKACQLCVEAGATFVKTSTGFSTRGATPEDVKLMKDTVKDNCKVKAAGGVRCRADMDEMIAAGADRIGTSAGVQLMQNEASEGGY</sequence>
<comment type="catalytic activity">
    <reaction evidence="5 7">
        <text>2-deoxy-D-ribose 5-phosphate = D-glyceraldehyde 3-phosphate + acetaldehyde</text>
        <dbReference type="Rhea" id="RHEA:12821"/>
        <dbReference type="ChEBI" id="CHEBI:15343"/>
        <dbReference type="ChEBI" id="CHEBI:59776"/>
        <dbReference type="ChEBI" id="CHEBI:62877"/>
        <dbReference type="EC" id="4.1.2.4"/>
    </reaction>
</comment>
<dbReference type="PANTHER" id="PTHR10889:SF1">
    <property type="entry name" value="DEOXYRIBOSE-PHOSPHATE ALDOLASE"/>
    <property type="match status" value="1"/>
</dbReference>
<protein>
    <recommendedName>
        <fullName evidence="7">Deoxyribose-phosphate aldolase</fullName>
        <shortName evidence="7">DERA</shortName>
        <ecNumber evidence="7">4.1.2.4</ecNumber>
    </recommendedName>
    <alternativeName>
        <fullName evidence="7">2-deoxy-D-ribose 5-phosphate aldolase</fullName>
    </alternativeName>
    <alternativeName>
        <fullName evidence="7">Phosphodeoxyriboaldolase</fullName>
        <shortName evidence="7">Deoxyriboaldolase</shortName>
    </alternativeName>
</protein>
<evidence type="ECO:0000256" key="2">
    <source>
        <dbReference type="ARBA" id="ARBA00022490"/>
    </source>
</evidence>
<evidence type="ECO:0000256" key="6">
    <source>
        <dbReference type="ARBA" id="ARBA00056337"/>
    </source>
</evidence>
<dbReference type="SUPFAM" id="SSF51569">
    <property type="entry name" value="Aldolase"/>
    <property type="match status" value="1"/>
</dbReference>
<name>A0A4R3TBM8_9FIRM</name>
<dbReference type="SMART" id="SM01133">
    <property type="entry name" value="DeoC"/>
    <property type="match status" value="1"/>
</dbReference>
<reference evidence="8 9" key="1">
    <citation type="submission" date="2019-03" db="EMBL/GenBank/DDBJ databases">
        <title>Genomic Encyclopedia of Type Strains, Phase IV (KMG-IV): sequencing the most valuable type-strain genomes for metagenomic binning, comparative biology and taxonomic classification.</title>
        <authorList>
            <person name="Goeker M."/>
        </authorList>
    </citation>
    <scope>NUCLEOTIDE SEQUENCE [LARGE SCALE GENOMIC DNA]</scope>
    <source>
        <strain evidence="8 9">DSM 29481</strain>
    </source>
</reference>
<feature type="active site" description="Schiff-base intermediate with acetaldehyde" evidence="7">
    <location>
        <position position="151"/>
    </location>
</feature>
<dbReference type="InterPro" id="IPR002915">
    <property type="entry name" value="DeoC/FbaB/LacD_aldolase"/>
</dbReference>
<evidence type="ECO:0000256" key="5">
    <source>
        <dbReference type="ARBA" id="ARBA00048791"/>
    </source>
</evidence>
<proteinExistence type="inferred from homology"/>
<evidence type="ECO:0000256" key="1">
    <source>
        <dbReference type="ARBA" id="ARBA00010936"/>
    </source>
</evidence>
<dbReference type="HAMAP" id="MF_00114">
    <property type="entry name" value="DeoC_type1"/>
    <property type="match status" value="1"/>
</dbReference>
<comment type="caution">
    <text evidence="8">The sequence shown here is derived from an EMBL/GenBank/DDBJ whole genome shotgun (WGS) entry which is preliminary data.</text>
</comment>
<evidence type="ECO:0000313" key="9">
    <source>
        <dbReference type="Proteomes" id="UP000295773"/>
    </source>
</evidence>
<comment type="similarity">
    <text evidence="1 7">Belongs to the DeoC/FbaB aldolase family. DeoC type 1 subfamily.</text>
</comment>
<dbReference type="PANTHER" id="PTHR10889">
    <property type="entry name" value="DEOXYRIBOSE-PHOSPHATE ALDOLASE"/>
    <property type="match status" value="1"/>
</dbReference>
<dbReference type="GO" id="GO:0009264">
    <property type="term" value="P:deoxyribonucleotide catabolic process"/>
    <property type="evidence" value="ECO:0007669"/>
    <property type="project" value="UniProtKB-UniRule"/>
</dbReference>
<dbReference type="Pfam" id="PF01791">
    <property type="entry name" value="DeoC"/>
    <property type="match status" value="1"/>
</dbReference>
<evidence type="ECO:0000256" key="7">
    <source>
        <dbReference type="HAMAP-Rule" id="MF_00114"/>
    </source>
</evidence>
<dbReference type="UniPathway" id="UPA00002">
    <property type="reaction ID" value="UER00468"/>
</dbReference>
<dbReference type="Gene3D" id="3.20.20.70">
    <property type="entry name" value="Aldolase class I"/>
    <property type="match status" value="1"/>
</dbReference>
<evidence type="ECO:0000313" key="8">
    <source>
        <dbReference type="EMBL" id="TCU58347.1"/>
    </source>
</evidence>
<dbReference type="RefSeq" id="WP_132225096.1">
    <property type="nucleotide sequence ID" value="NZ_JANKBG010000025.1"/>
</dbReference>
<dbReference type="EMBL" id="SMBP01000014">
    <property type="protein sequence ID" value="TCU58347.1"/>
    <property type="molecule type" value="Genomic_DNA"/>
</dbReference>